<accession>A0ABV8D5A8</accession>
<dbReference type="RefSeq" id="WP_156358846.1">
    <property type="nucleotide sequence ID" value="NZ_JAMXAX010000027.1"/>
</dbReference>
<protein>
    <submittedName>
        <fullName evidence="1">Uncharacterized protein</fullName>
    </submittedName>
</protein>
<comment type="caution">
    <text evidence="1">The sequence shown here is derived from an EMBL/GenBank/DDBJ whole genome shotgun (WGS) entry which is preliminary data.</text>
</comment>
<gene>
    <name evidence="1" type="ORF">ACFOW3_03305</name>
</gene>
<dbReference type="EMBL" id="JBHSAJ010000004">
    <property type="protein sequence ID" value="MFC3933646.1"/>
    <property type="molecule type" value="Genomic_DNA"/>
</dbReference>
<dbReference type="Proteomes" id="UP001595693">
    <property type="component" value="Unassembled WGS sequence"/>
</dbReference>
<keyword evidence="2" id="KW-1185">Reference proteome</keyword>
<proteinExistence type="predicted"/>
<evidence type="ECO:0000313" key="2">
    <source>
        <dbReference type="Proteomes" id="UP001595693"/>
    </source>
</evidence>
<evidence type="ECO:0000313" key="1">
    <source>
        <dbReference type="EMBL" id="MFC3933646.1"/>
    </source>
</evidence>
<name>A0ABV8D5A8_9BURK</name>
<reference evidence="2" key="1">
    <citation type="journal article" date="2019" name="Int. J. Syst. Evol. Microbiol.">
        <title>The Global Catalogue of Microorganisms (GCM) 10K type strain sequencing project: providing services to taxonomists for standard genome sequencing and annotation.</title>
        <authorList>
            <consortium name="The Broad Institute Genomics Platform"/>
            <consortium name="The Broad Institute Genome Sequencing Center for Infectious Disease"/>
            <person name="Wu L."/>
            <person name="Ma J."/>
        </authorList>
    </citation>
    <scope>NUCLEOTIDE SEQUENCE [LARGE SCALE GENOMIC DNA]</scope>
    <source>
        <strain evidence="2">CCUG 2113</strain>
    </source>
</reference>
<organism evidence="1 2">
    <name type="scientific">Acidovorax facilis</name>
    <dbReference type="NCBI Taxonomy" id="12917"/>
    <lineage>
        <taxon>Bacteria</taxon>
        <taxon>Pseudomonadati</taxon>
        <taxon>Pseudomonadota</taxon>
        <taxon>Betaproteobacteria</taxon>
        <taxon>Burkholderiales</taxon>
        <taxon>Comamonadaceae</taxon>
        <taxon>Acidovorax</taxon>
    </lineage>
</organism>
<sequence>MAVDLRWRDAMAIWGARRVFTPVQKQAGWPEAMEPQHLAALQRPWDQGDNKGRSGCLALRDAITEACTTGQLECVALSVEPPERQQDDDVFRPIPMVADRWAIDAKPEWTEREFLGGTLRTQRRVPQQPQRSPSAQTARLEYRIGAQAFAAWLTAQQLEPSPHVFAWFAVRGVAWPPASADTKAGEDSPFPLSDFPALVAYRKANTKGEGGSKKGPSWAIGNQIDVGKAELARRMAAGVMESEALNAMGRELGIGGAAPRTPLKKALFSDRKRSPPVKVASPLPGVVQVRSGRKTA</sequence>